<name>A0A949JQF8_9ACTN</name>
<feature type="domain" description="DinB-like" evidence="1">
    <location>
        <begin position="5"/>
        <end position="156"/>
    </location>
</feature>
<sequence length="175" mass="20148">MLRWQFDLTWSLFEYHLELLEPEDFLWAPTVNRWTVHRTEDGSWAPDFAKSEPDPVPLPTVAWVSWHLGWWWGVAADHVHGRTPRERTEVVWPGPGEPTIEWLRGLRTDWLTGLDGLTESALAATAPFPWQNDPRHTVGHMVAWVNAELMKNVAEIGGLRMQRSADRPARETGQP</sequence>
<dbReference type="AlphaFoldDB" id="A0A949JQF8"/>
<protein>
    <submittedName>
        <fullName evidence="2">DinB family protein</fullName>
    </submittedName>
</protein>
<dbReference type="SUPFAM" id="SSF109854">
    <property type="entry name" value="DinB/YfiT-like putative metalloenzymes"/>
    <property type="match status" value="1"/>
</dbReference>
<dbReference type="InterPro" id="IPR024775">
    <property type="entry name" value="DinB-like"/>
</dbReference>
<evidence type="ECO:0000313" key="3">
    <source>
        <dbReference type="Proteomes" id="UP000694501"/>
    </source>
</evidence>
<reference evidence="2" key="1">
    <citation type="submission" date="2021-06" db="EMBL/GenBank/DDBJ databases">
        <title>Sequencing of actinobacteria type strains.</title>
        <authorList>
            <person name="Nguyen G.-S."/>
            <person name="Wentzel A."/>
        </authorList>
    </citation>
    <scope>NUCLEOTIDE SEQUENCE</scope>
    <source>
        <strain evidence="2">P38-E01</strain>
    </source>
</reference>
<comment type="caution">
    <text evidence="2">The sequence shown here is derived from an EMBL/GenBank/DDBJ whole genome shotgun (WGS) entry which is preliminary data.</text>
</comment>
<proteinExistence type="predicted"/>
<accession>A0A949JQF8</accession>
<organism evidence="2 3">
    <name type="scientific">Streptomyces tardus</name>
    <dbReference type="NCBI Taxonomy" id="2780544"/>
    <lineage>
        <taxon>Bacteria</taxon>
        <taxon>Bacillati</taxon>
        <taxon>Actinomycetota</taxon>
        <taxon>Actinomycetes</taxon>
        <taxon>Kitasatosporales</taxon>
        <taxon>Streptomycetaceae</taxon>
        <taxon>Streptomyces</taxon>
    </lineage>
</organism>
<evidence type="ECO:0000259" key="1">
    <source>
        <dbReference type="Pfam" id="PF12867"/>
    </source>
</evidence>
<dbReference type="InterPro" id="IPR034660">
    <property type="entry name" value="DinB/YfiT-like"/>
</dbReference>
<dbReference type="Proteomes" id="UP000694501">
    <property type="component" value="Unassembled WGS sequence"/>
</dbReference>
<evidence type="ECO:0000313" key="2">
    <source>
        <dbReference type="EMBL" id="MBU7598345.1"/>
    </source>
</evidence>
<gene>
    <name evidence="2" type="ORF">JGS22_012140</name>
</gene>
<dbReference type="Pfam" id="PF12867">
    <property type="entry name" value="DinB_2"/>
    <property type="match status" value="1"/>
</dbReference>
<dbReference type="EMBL" id="JAELVF020000001">
    <property type="protein sequence ID" value="MBU7598345.1"/>
    <property type="molecule type" value="Genomic_DNA"/>
</dbReference>
<dbReference type="RefSeq" id="WP_211042158.1">
    <property type="nucleotide sequence ID" value="NZ_JAELVF020000001.1"/>
</dbReference>
<keyword evidence="3" id="KW-1185">Reference proteome</keyword>